<sequence length="78" mass="8744">MMLSVRLSRCRRQTTRQPGASSWLILVSMPWLVAGWSLCKACQVLENRKGLNTTSEIPVPSVLRGTIFFVRHKGSGRS</sequence>
<dbReference type="EMBL" id="GGFJ01013700">
    <property type="protein sequence ID" value="MBW62841.1"/>
    <property type="molecule type" value="Transcribed_RNA"/>
</dbReference>
<proteinExistence type="predicted"/>
<reference evidence="1" key="1">
    <citation type="submission" date="2018-01" db="EMBL/GenBank/DDBJ databases">
        <title>An insight into the sialome of Amazonian anophelines.</title>
        <authorList>
            <person name="Ribeiro J.M."/>
            <person name="Scarpassa V."/>
            <person name="Calvo E."/>
        </authorList>
    </citation>
    <scope>NUCLEOTIDE SEQUENCE</scope>
    <source>
        <tissue evidence="1">Salivary glands</tissue>
    </source>
</reference>
<accession>A0A2M4CCI6</accession>
<evidence type="ECO:0000313" key="1">
    <source>
        <dbReference type="EMBL" id="MBW62841.1"/>
    </source>
</evidence>
<dbReference type="AlphaFoldDB" id="A0A2M4CCI6"/>
<protein>
    <submittedName>
        <fullName evidence="1">Putative secreted protein</fullName>
    </submittedName>
</protein>
<organism evidence="1">
    <name type="scientific">Anopheles marajoara</name>
    <dbReference type="NCBI Taxonomy" id="58244"/>
    <lineage>
        <taxon>Eukaryota</taxon>
        <taxon>Metazoa</taxon>
        <taxon>Ecdysozoa</taxon>
        <taxon>Arthropoda</taxon>
        <taxon>Hexapoda</taxon>
        <taxon>Insecta</taxon>
        <taxon>Pterygota</taxon>
        <taxon>Neoptera</taxon>
        <taxon>Endopterygota</taxon>
        <taxon>Diptera</taxon>
        <taxon>Nematocera</taxon>
        <taxon>Culicoidea</taxon>
        <taxon>Culicidae</taxon>
        <taxon>Anophelinae</taxon>
        <taxon>Anopheles</taxon>
    </lineage>
</organism>
<name>A0A2M4CCI6_9DIPT</name>